<evidence type="ECO:0000256" key="13">
    <source>
        <dbReference type="ARBA" id="ARBA00023315"/>
    </source>
</evidence>
<dbReference type="GO" id="GO:0071555">
    <property type="term" value="P:cell wall organization"/>
    <property type="evidence" value="ECO:0007669"/>
    <property type="project" value="UniProtKB-KW"/>
</dbReference>
<dbReference type="InterPro" id="IPR011004">
    <property type="entry name" value="Trimer_LpxA-like_sf"/>
</dbReference>
<dbReference type="GO" id="GO:0006048">
    <property type="term" value="P:UDP-N-acetylglucosamine biosynthetic process"/>
    <property type="evidence" value="ECO:0007669"/>
    <property type="project" value="InterPro"/>
</dbReference>
<dbReference type="InterPro" id="IPR001451">
    <property type="entry name" value="Hexapep"/>
</dbReference>
<evidence type="ECO:0000256" key="4">
    <source>
        <dbReference type="ARBA" id="ARBA00007947"/>
    </source>
</evidence>
<evidence type="ECO:0000256" key="14">
    <source>
        <dbReference type="ARBA" id="ARBA00023316"/>
    </source>
</evidence>
<dbReference type="GO" id="GO:0019134">
    <property type="term" value="F:glucosamine-1-phosphate N-acetyltransferase activity"/>
    <property type="evidence" value="ECO:0007669"/>
    <property type="project" value="InterPro"/>
</dbReference>
<protein>
    <recommendedName>
        <fullName evidence="5">UDP-N-acetylglucosamine diphosphorylase</fullName>
        <ecNumber evidence="5">2.7.7.23</ecNumber>
    </recommendedName>
</protein>
<evidence type="ECO:0000256" key="10">
    <source>
        <dbReference type="ARBA" id="ARBA00022842"/>
    </source>
</evidence>
<keyword evidence="7" id="KW-0808">Transferase</keyword>
<keyword evidence="12" id="KW-0573">Peptidoglycan synthesis</keyword>
<name>A0A382G9A0_9ZZZZ</name>
<dbReference type="EMBL" id="UINC01054101">
    <property type="protein sequence ID" value="SVB71412.1"/>
    <property type="molecule type" value="Genomic_DNA"/>
</dbReference>
<dbReference type="GO" id="GO:0046872">
    <property type="term" value="F:metal ion binding"/>
    <property type="evidence" value="ECO:0007669"/>
    <property type="project" value="UniProtKB-KW"/>
</dbReference>
<evidence type="ECO:0000256" key="12">
    <source>
        <dbReference type="ARBA" id="ARBA00022984"/>
    </source>
</evidence>
<sequence>PHEVLGVNTRVDLARAEAIMQIRIRNQVMIHGVTLIDPSTTYIHSSVHIGKDTVLYPNTHIMGNSIIGESCKIGPNTVVRDSVVDRGCNIVSSIVDGTTLGVGVDVGPFSNLRLGSHIGEGTHIGNYVEIKESVLGSDVKIGHFSYIGDADIGSKVNIGAGTVTANYDGYAKNRTTIEENAFIGSDTMLVAPVRIGKNAATGAGSVVTKDVAAGETVKGVPAKPELIKPPKRTKKA</sequence>
<comment type="similarity">
    <text evidence="3">In the C-terminal section; belongs to the transferase hexapeptide repeat family.</text>
</comment>
<dbReference type="PANTHER" id="PTHR43584">
    <property type="entry name" value="NUCLEOTIDYL TRANSFERASE"/>
    <property type="match status" value="1"/>
</dbReference>
<keyword evidence="13" id="KW-0012">Acyltransferase</keyword>
<reference evidence="16" key="1">
    <citation type="submission" date="2018-05" db="EMBL/GenBank/DDBJ databases">
        <authorList>
            <person name="Lanie J.A."/>
            <person name="Ng W.-L."/>
            <person name="Kazmierczak K.M."/>
            <person name="Andrzejewski T.M."/>
            <person name="Davidsen T.M."/>
            <person name="Wayne K.J."/>
            <person name="Tettelin H."/>
            <person name="Glass J.I."/>
            <person name="Rusch D."/>
            <person name="Podicherti R."/>
            <person name="Tsui H.-C.T."/>
            <person name="Winkler M.E."/>
        </authorList>
    </citation>
    <scope>NUCLEOTIDE SEQUENCE</scope>
</reference>
<comment type="similarity">
    <text evidence="4">In the N-terminal section; belongs to the N-acetylglucosamine-1-phosphate uridyltransferase family.</text>
</comment>
<keyword evidence="14" id="KW-0961">Cell wall biogenesis/degradation</keyword>
<evidence type="ECO:0000256" key="9">
    <source>
        <dbReference type="ARBA" id="ARBA00022723"/>
    </source>
</evidence>
<evidence type="ECO:0000256" key="6">
    <source>
        <dbReference type="ARBA" id="ARBA00022490"/>
    </source>
</evidence>
<dbReference type="Pfam" id="PF00132">
    <property type="entry name" value="Hexapep"/>
    <property type="match status" value="2"/>
</dbReference>
<evidence type="ECO:0000256" key="8">
    <source>
        <dbReference type="ARBA" id="ARBA00022695"/>
    </source>
</evidence>
<evidence type="ECO:0000256" key="1">
    <source>
        <dbReference type="ARBA" id="ARBA00001946"/>
    </source>
</evidence>
<accession>A0A382G9A0</accession>
<dbReference type="InterPro" id="IPR038009">
    <property type="entry name" value="GlmU_C_LbH"/>
</dbReference>
<dbReference type="GO" id="GO:0008360">
    <property type="term" value="P:regulation of cell shape"/>
    <property type="evidence" value="ECO:0007669"/>
    <property type="project" value="UniProtKB-KW"/>
</dbReference>
<dbReference type="Gene3D" id="2.160.10.10">
    <property type="entry name" value="Hexapeptide repeat proteins"/>
    <property type="match status" value="1"/>
</dbReference>
<keyword evidence="9" id="KW-0479">Metal-binding</keyword>
<evidence type="ECO:0000256" key="3">
    <source>
        <dbReference type="ARBA" id="ARBA00007707"/>
    </source>
</evidence>
<evidence type="ECO:0000256" key="11">
    <source>
        <dbReference type="ARBA" id="ARBA00022960"/>
    </source>
</evidence>
<dbReference type="GO" id="GO:0003977">
    <property type="term" value="F:UDP-N-acetylglucosamine diphosphorylase activity"/>
    <property type="evidence" value="ECO:0007669"/>
    <property type="project" value="UniProtKB-EC"/>
</dbReference>
<comment type="subcellular location">
    <subcellularLocation>
        <location evidence="2">Cytoplasm</location>
    </subcellularLocation>
</comment>
<keyword evidence="10" id="KW-0460">Magnesium</keyword>
<evidence type="ECO:0000256" key="5">
    <source>
        <dbReference type="ARBA" id="ARBA00012457"/>
    </source>
</evidence>
<dbReference type="SUPFAM" id="SSF51161">
    <property type="entry name" value="Trimeric LpxA-like enzymes"/>
    <property type="match status" value="1"/>
</dbReference>
<organism evidence="16">
    <name type="scientific">marine metagenome</name>
    <dbReference type="NCBI Taxonomy" id="408172"/>
    <lineage>
        <taxon>unclassified sequences</taxon>
        <taxon>metagenomes</taxon>
        <taxon>ecological metagenomes</taxon>
    </lineage>
</organism>
<dbReference type="EC" id="2.7.7.23" evidence="5"/>
<gene>
    <name evidence="16" type="ORF">METZ01_LOCUS224266</name>
</gene>
<evidence type="ECO:0000313" key="16">
    <source>
        <dbReference type="EMBL" id="SVB71412.1"/>
    </source>
</evidence>
<comment type="cofactor">
    <cofactor evidence="1">
        <name>Mg(2+)</name>
        <dbReference type="ChEBI" id="CHEBI:18420"/>
    </cofactor>
</comment>
<comment type="catalytic activity">
    <reaction evidence="15">
        <text>N-acetyl-alpha-D-glucosamine 1-phosphate + UTP + H(+) = UDP-N-acetyl-alpha-D-glucosamine + diphosphate</text>
        <dbReference type="Rhea" id="RHEA:13509"/>
        <dbReference type="ChEBI" id="CHEBI:15378"/>
        <dbReference type="ChEBI" id="CHEBI:33019"/>
        <dbReference type="ChEBI" id="CHEBI:46398"/>
        <dbReference type="ChEBI" id="CHEBI:57705"/>
        <dbReference type="ChEBI" id="CHEBI:57776"/>
        <dbReference type="EC" id="2.7.7.23"/>
    </reaction>
</comment>
<dbReference type="GO" id="GO:0005737">
    <property type="term" value="C:cytoplasm"/>
    <property type="evidence" value="ECO:0007669"/>
    <property type="project" value="UniProtKB-SubCell"/>
</dbReference>
<evidence type="ECO:0000256" key="2">
    <source>
        <dbReference type="ARBA" id="ARBA00004496"/>
    </source>
</evidence>
<dbReference type="AlphaFoldDB" id="A0A382G9A0"/>
<dbReference type="GO" id="GO:0009252">
    <property type="term" value="P:peptidoglycan biosynthetic process"/>
    <property type="evidence" value="ECO:0007669"/>
    <property type="project" value="UniProtKB-KW"/>
</dbReference>
<feature type="non-terminal residue" evidence="16">
    <location>
        <position position="1"/>
    </location>
</feature>
<dbReference type="CDD" id="cd03353">
    <property type="entry name" value="LbH_GlmU_C"/>
    <property type="match status" value="1"/>
</dbReference>
<dbReference type="InterPro" id="IPR050065">
    <property type="entry name" value="GlmU-like"/>
</dbReference>
<proteinExistence type="inferred from homology"/>
<evidence type="ECO:0000256" key="7">
    <source>
        <dbReference type="ARBA" id="ARBA00022679"/>
    </source>
</evidence>
<keyword evidence="6" id="KW-0963">Cytoplasm</keyword>
<keyword evidence="8" id="KW-0548">Nucleotidyltransferase</keyword>
<dbReference type="PANTHER" id="PTHR43584:SF3">
    <property type="entry name" value="BIFUNCTIONAL PROTEIN GLMU"/>
    <property type="match status" value="1"/>
</dbReference>
<evidence type="ECO:0000256" key="15">
    <source>
        <dbReference type="ARBA" id="ARBA00048493"/>
    </source>
</evidence>
<keyword evidence="11" id="KW-0133">Cell shape</keyword>